<organism evidence="5 6">
    <name type="scientific">Undibacter mobilis</name>
    <dbReference type="NCBI Taxonomy" id="2292256"/>
    <lineage>
        <taxon>Bacteria</taxon>
        <taxon>Pseudomonadati</taxon>
        <taxon>Pseudomonadota</taxon>
        <taxon>Alphaproteobacteria</taxon>
        <taxon>Hyphomicrobiales</taxon>
        <taxon>Nitrobacteraceae</taxon>
        <taxon>Undibacter</taxon>
    </lineage>
</organism>
<dbReference type="GO" id="GO:0004805">
    <property type="term" value="F:trehalose-phosphatase activity"/>
    <property type="evidence" value="ECO:0007669"/>
    <property type="project" value="UniProtKB-EC"/>
</dbReference>
<dbReference type="Pfam" id="PF02358">
    <property type="entry name" value="Trehalose_PPase"/>
    <property type="match status" value="1"/>
</dbReference>
<evidence type="ECO:0000256" key="4">
    <source>
        <dbReference type="RuleBase" id="RU361117"/>
    </source>
</evidence>
<dbReference type="GO" id="GO:0005992">
    <property type="term" value="P:trehalose biosynthetic process"/>
    <property type="evidence" value="ECO:0007669"/>
    <property type="project" value="UniProtKB-UniPathway"/>
</dbReference>
<dbReference type="EMBL" id="QRGO01000001">
    <property type="protein sequence ID" value="RDV05346.1"/>
    <property type="molecule type" value="Genomic_DNA"/>
</dbReference>
<dbReference type="GO" id="GO:0046872">
    <property type="term" value="F:metal ion binding"/>
    <property type="evidence" value="ECO:0007669"/>
    <property type="project" value="UniProtKB-KW"/>
</dbReference>
<dbReference type="Gene3D" id="3.40.50.1000">
    <property type="entry name" value="HAD superfamily/HAD-like"/>
    <property type="match status" value="1"/>
</dbReference>
<dbReference type="Proteomes" id="UP000263993">
    <property type="component" value="Unassembled WGS sequence"/>
</dbReference>
<accession>A0A371BCM5</accession>
<keyword evidence="4" id="KW-0479">Metal-binding</keyword>
<dbReference type="PANTHER" id="PTHR43768:SF3">
    <property type="entry name" value="TREHALOSE 6-PHOSPHATE PHOSPHATASE"/>
    <property type="match status" value="1"/>
</dbReference>
<dbReference type="UniPathway" id="UPA00299"/>
<evidence type="ECO:0000256" key="3">
    <source>
        <dbReference type="ARBA" id="ARBA00022801"/>
    </source>
</evidence>
<dbReference type="InterPro" id="IPR044651">
    <property type="entry name" value="OTSB-like"/>
</dbReference>
<dbReference type="NCBIfam" id="TIGR00685">
    <property type="entry name" value="T6PP"/>
    <property type="match status" value="1"/>
</dbReference>
<dbReference type="EC" id="3.1.3.12" evidence="4"/>
<dbReference type="Gene3D" id="3.30.70.1020">
    <property type="entry name" value="Trehalose-6-phosphate phosphatase related protein, domain 2"/>
    <property type="match status" value="1"/>
</dbReference>
<name>A0A371BCM5_9BRAD</name>
<protein>
    <recommendedName>
        <fullName evidence="4">Trehalose 6-phosphate phosphatase</fullName>
        <ecNumber evidence="4">3.1.3.12</ecNumber>
    </recommendedName>
</protein>
<dbReference type="InterPro" id="IPR003337">
    <property type="entry name" value="Trehalose_PPase"/>
</dbReference>
<evidence type="ECO:0000313" key="5">
    <source>
        <dbReference type="EMBL" id="RDV05346.1"/>
    </source>
</evidence>
<comment type="function">
    <text evidence="4">Removes the phosphate from trehalose 6-phosphate to produce free trehalose.</text>
</comment>
<dbReference type="OrthoDB" id="9814913at2"/>
<dbReference type="CDD" id="cd01627">
    <property type="entry name" value="HAD_TPP"/>
    <property type="match status" value="1"/>
</dbReference>
<comment type="similarity">
    <text evidence="2 4">Belongs to the trehalose phosphatase family.</text>
</comment>
<proteinExistence type="inferred from homology"/>
<dbReference type="NCBIfam" id="TIGR01484">
    <property type="entry name" value="HAD-SF-IIB"/>
    <property type="match status" value="1"/>
</dbReference>
<keyword evidence="4" id="KW-0460">Magnesium</keyword>
<dbReference type="InterPro" id="IPR036412">
    <property type="entry name" value="HAD-like_sf"/>
</dbReference>
<keyword evidence="6" id="KW-1185">Reference proteome</keyword>
<comment type="cofactor">
    <cofactor evidence="4">
        <name>Mg(2+)</name>
        <dbReference type="ChEBI" id="CHEBI:18420"/>
    </cofactor>
</comment>
<reference evidence="6" key="1">
    <citation type="submission" date="2018-08" db="EMBL/GenBank/DDBJ databases">
        <authorList>
            <person name="Kim S.-J."/>
            <person name="Jung G.-Y."/>
        </authorList>
    </citation>
    <scope>NUCLEOTIDE SEQUENCE [LARGE SCALE GENOMIC DNA]</scope>
    <source>
        <strain evidence="6">GY_H</strain>
    </source>
</reference>
<dbReference type="InterPro" id="IPR006379">
    <property type="entry name" value="HAD-SF_hydro_IIB"/>
</dbReference>
<evidence type="ECO:0000313" key="6">
    <source>
        <dbReference type="Proteomes" id="UP000263993"/>
    </source>
</evidence>
<dbReference type="AlphaFoldDB" id="A0A371BCM5"/>
<evidence type="ECO:0000256" key="1">
    <source>
        <dbReference type="ARBA" id="ARBA00005199"/>
    </source>
</evidence>
<keyword evidence="3 4" id="KW-0378">Hydrolase</keyword>
<comment type="pathway">
    <text evidence="1 4">Glycan biosynthesis; trehalose biosynthesis.</text>
</comment>
<dbReference type="InterPro" id="IPR023214">
    <property type="entry name" value="HAD_sf"/>
</dbReference>
<dbReference type="SUPFAM" id="SSF56784">
    <property type="entry name" value="HAD-like"/>
    <property type="match status" value="1"/>
</dbReference>
<evidence type="ECO:0000256" key="2">
    <source>
        <dbReference type="ARBA" id="ARBA00008770"/>
    </source>
</evidence>
<dbReference type="PANTHER" id="PTHR43768">
    <property type="entry name" value="TREHALOSE 6-PHOSPHATE PHOSPHATASE"/>
    <property type="match status" value="1"/>
</dbReference>
<gene>
    <name evidence="5" type="primary">otsB</name>
    <name evidence="5" type="ORF">DXH78_12655</name>
</gene>
<comment type="caution">
    <text evidence="5">The sequence shown here is derived from an EMBL/GenBank/DDBJ whole genome shotgun (WGS) entry which is preliminary data.</text>
</comment>
<sequence>MVSAAASATHQAEQANAAALRAFTALDPREVALLLDVDGTLIDIGPTPFAVDVSDTLKRSLERLFELTGGALALVSGRPIHDLDRLFAPLVLPAVGGHGAEMRLAEGTAASHVADLPAALRARLIGAVDPDSGVAYEDKGYSVALHYRRAPDHEARLRAHVSESLAAFPAEDTEVLPGKMMIEVKRPGIDKGAGIRRLMGHEPFARRIPVFIGDDVTDEAAFAAIPALGGRSFSVNRAFEGLSGIFSAPEQVRRALSEWAAKH</sequence>
<comment type="catalytic activity">
    <reaction evidence="4">
        <text>alpha,alpha-trehalose 6-phosphate + H2O = alpha,alpha-trehalose + phosphate</text>
        <dbReference type="Rhea" id="RHEA:23420"/>
        <dbReference type="ChEBI" id="CHEBI:15377"/>
        <dbReference type="ChEBI" id="CHEBI:16551"/>
        <dbReference type="ChEBI" id="CHEBI:43474"/>
        <dbReference type="ChEBI" id="CHEBI:58429"/>
        <dbReference type="EC" id="3.1.3.12"/>
    </reaction>
</comment>